<evidence type="ECO:0000259" key="10">
    <source>
        <dbReference type="PROSITE" id="PS50893"/>
    </source>
</evidence>
<dbReference type="SUPFAM" id="SSF90123">
    <property type="entry name" value="ABC transporter transmembrane region"/>
    <property type="match status" value="1"/>
</dbReference>
<dbReference type="CDD" id="cd18586">
    <property type="entry name" value="ABC_6TM_PrtD_like"/>
    <property type="match status" value="1"/>
</dbReference>
<dbReference type="AlphaFoldDB" id="A0A2D0KSS7"/>
<feature type="domain" description="ABC transmembrane type-1" evidence="11">
    <location>
        <begin position="32"/>
        <end position="309"/>
    </location>
</feature>
<evidence type="ECO:0000313" key="12">
    <source>
        <dbReference type="EMBL" id="PHM66489.1"/>
    </source>
</evidence>
<accession>A0A2D0KSS7</accession>
<keyword evidence="3" id="KW-1003">Cell membrane</keyword>
<comment type="caution">
    <text evidence="12">The sequence shown here is derived from an EMBL/GenBank/DDBJ whole genome shotgun (WGS) entry which is preliminary data.</text>
</comment>
<dbReference type="RefSeq" id="WP_211284290.1">
    <property type="nucleotide sequence ID" value="NZ_CAWNRH010000159.1"/>
</dbReference>
<keyword evidence="5" id="KW-0547">Nucleotide-binding</keyword>
<dbReference type="GO" id="GO:0030253">
    <property type="term" value="P:protein secretion by the type I secretion system"/>
    <property type="evidence" value="ECO:0007669"/>
    <property type="project" value="InterPro"/>
</dbReference>
<dbReference type="InterPro" id="IPR047957">
    <property type="entry name" value="ABC_AprD-like_6TM"/>
</dbReference>
<name>A0A2D0KSS7_9GAMM</name>
<dbReference type="PROSITE" id="PS50893">
    <property type="entry name" value="ABC_TRANSPORTER_2"/>
    <property type="match status" value="1"/>
</dbReference>
<dbReference type="GO" id="GO:0140359">
    <property type="term" value="F:ABC-type transporter activity"/>
    <property type="evidence" value="ECO:0007669"/>
    <property type="project" value="InterPro"/>
</dbReference>
<evidence type="ECO:0000259" key="11">
    <source>
        <dbReference type="PROSITE" id="PS50929"/>
    </source>
</evidence>
<dbReference type="SMART" id="SM00382">
    <property type="entry name" value="AAA"/>
    <property type="match status" value="1"/>
</dbReference>
<evidence type="ECO:0000313" key="13">
    <source>
        <dbReference type="Proteomes" id="UP000222366"/>
    </source>
</evidence>
<feature type="transmembrane region" description="Helical" evidence="9">
    <location>
        <begin position="68"/>
        <end position="88"/>
    </location>
</feature>
<protein>
    <submittedName>
        <fullName evidence="12">ABC transporter ATP-binding protein</fullName>
    </submittedName>
</protein>
<dbReference type="PANTHER" id="PTHR24221">
    <property type="entry name" value="ATP-BINDING CASSETTE SUB-FAMILY B"/>
    <property type="match status" value="1"/>
</dbReference>
<dbReference type="EMBL" id="NJAJ01000008">
    <property type="protein sequence ID" value="PHM66489.1"/>
    <property type="molecule type" value="Genomic_DNA"/>
</dbReference>
<feature type="transmembrane region" description="Helical" evidence="9">
    <location>
        <begin position="137"/>
        <end position="162"/>
    </location>
</feature>
<dbReference type="Proteomes" id="UP000222366">
    <property type="component" value="Unassembled WGS sequence"/>
</dbReference>
<keyword evidence="2" id="KW-0813">Transport</keyword>
<feature type="domain" description="ABC transporter" evidence="10">
    <location>
        <begin position="340"/>
        <end position="584"/>
    </location>
</feature>
<feature type="transmembrane region" description="Helical" evidence="9">
    <location>
        <begin position="168"/>
        <end position="187"/>
    </location>
</feature>
<dbReference type="InterPro" id="IPR039421">
    <property type="entry name" value="Type_1_exporter"/>
</dbReference>
<keyword evidence="7 9" id="KW-1133">Transmembrane helix</keyword>
<organism evidence="12 13">
    <name type="scientific">Xenorhabdus stockiae</name>
    <dbReference type="NCBI Taxonomy" id="351614"/>
    <lineage>
        <taxon>Bacteria</taxon>
        <taxon>Pseudomonadati</taxon>
        <taxon>Pseudomonadota</taxon>
        <taxon>Gammaproteobacteria</taxon>
        <taxon>Enterobacterales</taxon>
        <taxon>Morganellaceae</taxon>
        <taxon>Xenorhabdus</taxon>
    </lineage>
</organism>
<dbReference type="GO" id="GO:0005886">
    <property type="term" value="C:plasma membrane"/>
    <property type="evidence" value="ECO:0007669"/>
    <property type="project" value="UniProtKB-SubCell"/>
</dbReference>
<dbReference type="NCBIfam" id="TIGR01842">
    <property type="entry name" value="type_I_sec_PrtD"/>
    <property type="match status" value="1"/>
</dbReference>
<dbReference type="InterPro" id="IPR036640">
    <property type="entry name" value="ABC1_TM_sf"/>
</dbReference>
<feature type="transmembrane region" description="Helical" evidence="9">
    <location>
        <begin position="30"/>
        <end position="56"/>
    </location>
</feature>
<keyword evidence="13" id="KW-1185">Reference proteome</keyword>
<comment type="subcellular location">
    <subcellularLocation>
        <location evidence="1">Cell membrane</location>
        <topology evidence="1">Multi-pass membrane protein</topology>
    </subcellularLocation>
</comment>
<dbReference type="FunFam" id="3.40.50.300:FF:001444">
    <property type="entry name" value="ABC transporter ATP-binding protein"/>
    <property type="match status" value="1"/>
</dbReference>
<dbReference type="InterPro" id="IPR003593">
    <property type="entry name" value="AAA+_ATPase"/>
</dbReference>
<gene>
    <name evidence="12" type="ORF">Xsto_01095</name>
</gene>
<dbReference type="PROSITE" id="PS50929">
    <property type="entry name" value="ABC_TM1F"/>
    <property type="match status" value="1"/>
</dbReference>
<evidence type="ECO:0000256" key="3">
    <source>
        <dbReference type="ARBA" id="ARBA00022475"/>
    </source>
</evidence>
<dbReference type="Pfam" id="PF00664">
    <property type="entry name" value="ABC_membrane"/>
    <property type="match status" value="1"/>
</dbReference>
<dbReference type="PROSITE" id="PS00211">
    <property type="entry name" value="ABC_TRANSPORTER_1"/>
    <property type="match status" value="1"/>
</dbReference>
<keyword evidence="4 9" id="KW-0812">Transmembrane</keyword>
<evidence type="ECO:0000256" key="7">
    <source>
        <dbReference type="ARBA" id="ARBA00022989"/>
    </source>
</evidence>
<proteinExistence type="predicted"/>
<dbReference type="Gene3D" id="1.20.1560.10">
    <property type="entry name" value="ABC transporter type 1, transmembrane domain"/>
    <property type="match status" value="1"/>
</dbReference>
<evidence type="ECO:0000256" key="6">
    <source>
        <dbReference type="ARBA" id="ARBA00022840"/>
    </source>
</evidence>
<evidence type="ECO:0000256" key="4">
    <source>
        <dbReference type="ARBA" id="ARBA00022692"/>
    </source>
</evidence>
<dbReference type="PANTHER" id="PTHR24221:SF248">
    <property type="entry name" value="ABC TRANSPORTER TRANSMEMBRANE REGION"/>
    <property type="match status" value="1"/>
</dbReference>
<evidence type="ECO:0000256" key="9">
    <source>
        <dbReference type="SAM" id="Phobius"/>
    </source>
</evidence>
<dbReference type="Gene3D" id="3.40.50.300">
    <property type="entry name" value="P-loop containing nucleotide triphosphate hydrolases"/>
    <property type="match status" value="1"/>
</dbReference>
<dbReference type="InterPro" id="IPR017871">
    <property type="entry name" value="ABC_transporter-like_CS"/>
</dbReference>
<dbReference type="GO" id="GO:0034040">
    <property type="term" value="F:ATPase-coupled lipid transmembrane transporter activity"/>
    <property type="evidence" value="ECO:0007669"/>
    <property type="project" value="TreeGrafter"/>
</dbReference>
<sequence length="599" mass="65183">MKSSDNEGISVKLRHSKGEMTDIIRARSKVFWTIGLFTAFINLLMLVPSIYMLQIYDRVLPSSNTMTLLMLTLITLGMYAIIGGLEYIRSQVVIRIGSQFDMCLNQRVYTASYESNLKNGSTDAGQMLNDLSTIRQFLTGSALFAFFDAPWFPVYLGVIFLFSPYLGLLALVGALILIALAVLNQWLSHSPLAQASHLSLRSANLASTNLRNAEVIEALGMLPALRRRWFSLHERFLNFQRIASERSASITAITKTVRMALQSLILGLGGWLAIEGNITPGMMIAGSILMGRALSPIEQLIQAWKSWNAARLSWQRLDNLLKAQPERKSGMTLPAPNGTLLLEKVFASPPGKIKAAKSTEKNKPVLQDISFSLEAGDILGVIGPSASGKSTLARLLVGVWQAQEGVVRLDGADIYQWNKDELGSHIGYLPQDIELFAGTIAENIARFNDIDAEKVISAAEKAGVHDLVLNLEQGYDTLIGAGGMGLSGGQKQRIGLARALYGNPSLVVLDEPNSNLDDIGEKALSRAINQLRQQGKTVVVITHRPALLSQTNKVLLLVQGKTKLFGPSQQVMAALAQSASVQTTPVQAKRADNMNLSGS</sequence>
<evidence type="ECO:0000256" key="1">
    <source>
        <dbReference type="ARBA" id="ARBA00004651"/>
    </source>
</evidence>
<dbReference type="Pfam" id="PF00005">
    <property type="entry name" value="ABC_tran"/>
    <property type="match status" value="1"/>
</dbReference>
<dbReference type="InterPro" id="IPR010128">
    <property type="entry name" value="ATPase_T1SS_PrtD-like"/>
</dbReference>
<evidence type="ECO:0000256" key="5">
    <source>
        <dbReference type="ARBA" id="ARBA00022741"/>
    </source>
</evidence>
<evidence type="ECO:0000256" key="2">
    <source>
        <dbReference type="ARBA" id="ARBA00022448"/>
    </source>
</evidence>
<keyword evidence="6 12" id="KW-0067">ATP-binding</keyword>
<dbReference type="InterPro" id="IPR027417">
    <property type="entry name" value="P-loop_NTPase"/>
</dbReference>
<dbReference type="GO" id="GO:0030256">
    <property type="term" value="C:type I protein secretion system complex"/>
    <property type="evidence" value="ECO:0007669"/>
    <property type="project" value="InterPro"/>
</dbReference>
<dbReference type="SUPFAM" id="SSF52540">
    <property type="entry name" value="P-loop containing nucleoside triphosphate hydrolases"/>
    <property type="match status" value="1"/>
</dbReference>
<keyword evidence="8 9" id="KW-0472">Membrane</keyword>
<dbReference type="InterPro" id="IPR011527">
    <property type="entry name" value="ABC1_TM_dom"/>
</dbReference>
<evidence type="ECO:0000256" key="8">
    <source>
        <dbReference type="ARBA" id="ARBA00023136"/>
    </source>
</evidence>
<dbReference type="GO" id="GO:0005524">
    <property type="term" value="F:ATP binding"/>
    <property type="evidence" value="ECO:0007669"/>
    <property type="project" value="UniProtKB-KW"/>
</dbReference>
<dbReference type="FunFam" id="1.20.1560.10:FF:000109">
    <property type="entry name" value="Alkaline protease secretion ATP-binding protein aprD"/>
    <property type="match status" value="1"/>
</dbReference>
<reference evidence="12 13" key="1">
    <citation type="journal article" date="2017" name="Nat. Microbiol.">
        <title>Natural product diversity associated with the nematode symbionts Photorhabdus and Xenorhabdus.</title>
        <authorList>
            <person name="Tobias N.J."/>
            <person name="Wolff H."/>
            <person name="Djahanschiri B."/>
            <person name="Grundmann F."/>
            <person name="Kronenwerth M."/>
            <person name="Shi Y.M."/>
            <person name="Simonyi S."/>
            <person name="Grun P."/>
            <person name="Shapiro-Ilan D."/>
            <person name="Pidot S.J."/>
            <person name="Stinear T.P."/>
            <person name="Ebersberger I."/>
            <person name="Bode H.B."/>
        </authorList>
    </citation>
    <scope>NUCLEOTIDE SEQUENCE [LARGE SCALE GENOMIC DNA]</scope>
    <source>
        <strain evidence="12 13">DSM 17904</strain>
    </source>
</reference>
<dbReference type="InterPro" id="IPR003439">
    <property type="entry name" value="ABC_transporter-like_ATP-bd"/>
</dbReference>
<dbReference type="GO" id="GO:0016887">
    <property type="term" value="F:ATP hydrolysis activity"/>
    <property type="evidence" value="ECO:0007669"/>
    <property type="project" value="InterPro"/>
</dbReference>